<dbReference type="SUPFAM" id="SSF52047">
    <property type="entry name" value="RNI-like"/>
    <property type="match status" value="1"/>
</dbReference>
<evidence type="ECO:0000313" key="3">
    <source>
        <dbReference type="Proteomes" id="UP001209570"/>
    </source>
</evidence>
<accession>A0AAD5Q628</accession>
<dbReference type="PANTHER" id="PTHR24114:SF2">
    <property type="entry name" value="F-BOX DOMAIN-CONTAINING PROTEIN-RELATED"/>
    <property type="match status" value="1"/>
</dbReference>
<gene>
    <name evidence="2" type="ORF">P43SY_000407</name>
</gene>
<dbReference type="SMART" id="SM00368">
    <property type="entry name" value="LRR_RI"/>
    <property type="match status" value="5"/>
</dbReference>
<dbReference type="Gene3D" id="3.80.10.10">
    <property type="entry name" value="Ribonuclease Inhibitor"/>
    <property type="match status" value="1"/>
</dbReference>
<reference evidence="2" key="1">
    <citation type="submission" date="2021-12" db="EMBL/GenBank/DDBJ databases">
        <title>Prjna785345.</title>
        <authorList>
            <person name="Rujirawat T."/>
            <person name="Krajaejun T."/>
        </authorList>
    </citation>
    <scope>NUCLEOTIDE SEQUENCE</scope>
    <source>
        <strain evidence="2">Pi057C3</strain>
    </source>
</reference>
<dbReference type="InterPro" id="IPR052394">
    <property type="entry name" value="LRR-containing"/>
</dbReference>
<dbReference type="Pfam" id="PF13516">
    <property type="entry name" value="LRR_6"/>
    <property type="match status" value="5"/>
</dbReference>
<dbReference type="InterPro" id="IPR032675">
    <property type="entry name" value="LRR_dom_sf"/>
</dbReference>
<comment type="caution">
    <text evidence="2">The sequence shown here is derived from an EMBL/GenBank/DDBJ whole genome shotgun (WGS) entry which is preliminary data.</text>
</comment>
<sequence length="993" mass="110936">MDAWKTYKLAHRTRGLIAKTRRALETLSREKDQTSGTPKQLVETSDDGIGESGDHEAASTTNYAGTDGLEWDGNPEDSTAVNQPTLQERFWQDVCDDEDAVSAERKSSEQRIATPPAVVGGTEEFWKIYKGAATNKRPDSARGRYIGHCEASSMLVLPVLDLKRPSRYNKDRKALRYDNYYFGDARAEALGDSLQLLTTPIHDLSMRNVGITDAGSSAIVNGVALTQLQHLDFSENRIGSKGVATIFKGLRDPHVNLKTLNLGNNQLGDQAVKTLMQCLVNRCTIEHLDLQRNQIFHAARAIGELLRITTPLRSLNLAWNNIRGEPAQYLAKCMMENLTLTSLNLADNTLGNNGNADAELAACLATNKSLRYLNVANNHIHGKSVLVFVHGLQQNTTLDTLLLRGNPIGCLGTEAIVRSVANGSISKCEIDIADCNVEIQDATRQTVIYGGGSYSLSLADPSDVVLLRELLQLAWKNKCEISDATFNGQPYTFVRRDEKSFVNTLPGGSSHNSAPHGVLQLKVELNYDRHEDMLPAAGLSRILKLLEQSFGAFREGDDAAKLLCIRLLAEEYMMTVDQANALLSLFRSHTSQVEKASAAAMLIPQIRETSSDSANRTPPEIYDCESMAVPDEFFEDKDKDGKIDVCGDICMVIGLKNLSDLEQAQVEMRVGKWISFNVRNPTGRYRLNMANPIDRRILMRILETNRHDRRLRQHYKLLDTSQHGAALQPLEGGFRNVRLNHIPVIMNTVWQFPRLGILEFDFVQTKRPFACCTALSDRAFDKFLREFKQLDVSAEVKLIGLRSISSRYFFNCSQVQRVMEHFGTFERDRETGALFRAEVFIILFSRIVDEWNLGEALALLDLATKQQVLDRLGHLHCFHPLQLAETYENLQLSVYDQRQLVLLLVRLATSGECELCNVVLNSATVVEPDEWKTWTSDDRVPSHGVLSCAMRTTLADGQNTLTEAQLPATSVRKKLLQTLLLKLENSAQEQQLG</sequence>
<dbReference type="AlphaFoldDB" id="A0AAD5Q628"/>
<proteinExistence type="predicted"/>
<dbReference type="InterPro" id="IPR001611">
    <property type="entry name" value="Leu-rich_rpt"/>
</dbReference>
<evidence type="ECO:0000256" key="1">
    <source>
        <dbReference type="SAM" id="MobiDB-lite"/>
    </source>
</evidence>
<evidence type="ECO:0000313" key="2">
    <source>
        <dbReference type="EMBL" id="KAJ0395901.1"/>
    </source>
</evidence>
<keyword evidence="3" id="KW-1185">Reference proteome</keyword>
<dbReference type="Proteomes" id="UP001209570">
    <property type="component" value="Unassembled WGS sequence"/>
</dbReference>
<organism evidence="2 3">
    <name type="scientific">Pythium insidiosum</name>
    <name type="common">Pythiosis disease agent</name>
    <dbReference type="NCBI Taxonomy" id="114742"/>
    <lineage>
        <taxon>Eukaryota</taxon>
        <taxon>Sar</taxon>
        <taxon>Stramenopiles</taxon>
        <taxon>Oomycota</taxon>
        <taxon>Peronosporomycetes</taxon>
        <taxon>Pythiales</taxon>
        <taxon>Pythiaceae</taxon>
        <taxon>Pythium</taxon>
    </lineage>
</organism>
<protein>
    <submittedName>
        <fullName evidence="2">Uncharacterized protein</fullName>
    </submittedName>
</protein>
<dbReference type="EMBL" id="JAKCXM010000319">
    <property type="protein sequence ID" value="KAJ0395901.1"/>
    <property type="molecule type" value="Genomic_DNA"/>
</dbReference>
<dbReference type="PANTHER" id="PTHR24114">
    <property type="entry name" value="LEUCINE RICH REPEAT FAMILY PROTEIN"/>
    <property type="match status" value="1"/>
</dbReference>
<feature type="region of interest" description="Disordered" evidence="1">
    <location>
        <begin position="25"/>
        <end position="81"/>
    </location>
</feature>
<name>A0AAD5Q628_PYTIN</name>